<dbReference type="Proteomes" id="UP000250266">
    <property type="component" value="Unassembled WGS sequence"/>
</dbReference>
<accession>A0A8E2E4R8</accession>
<proteinExistence type="predicted"/>
<evidence type="ECO:0008006" key="4">
    <source>
        <dbReference type="Google" id="ProtNLM"/>
    </source>
</evidence>
<evidence type="ECO:0000313" key="2">
    <source>
        <dbReference type="EMBL" id="OCK77186.1"/>
    </source>
</evidence>
<evidence type="ECO:0000256" key="1">
    <source>
        <dbReference type="SAM" id="MobiDB-lite"/>
    </source>
</evidence>
<reference evidence="2 3" key="1">
    <citation type="journal article" date="2016" name="Nat. Commun.">
        <title>Ectomycorrhizal ecology is imprinted in the genome of the dominant symbiotic fungus Cenococcum geophilum.</title>
        <authorList>
            <consortium name="DOE Joint Genome Institute"/>
            <person name="Peter M."/>
            <person name="Kohler A."/>
            <person name="Ohm R.A."/>
            <person name="Kuo A."/>
            <person name="Krutzmann J."/>
            <person name="Morin E."/>
            <person name="Arend M."/>
            <person name="Barry K.W."/>
            <person name="Binder M."/>
            <person name="Choi C."/>
            <person name="Clum A."/>
            <person name="Copeland A."/>
            <person name="Grisel N."/>
            <person name="Haridas S."/>
            <person name="Kipfer T."/>
            <person name="LaButti K."/>
            <person name="Lindquist E."/>
            <person name="Lipzen A."/>
            <person name="Maire R."/>
            <person name="Meier B."/>
            <person name="Mihaltcheva S."/>
            <person name="Molinier V."/>
            <person name="Murat C."/>
            <person name="Poggeler S."/>
            <person name="Quandt C.A."/>
            <person name="Sperisen C."/>
            <person name="Tritt A."/>
            <person name="Tisserant E."/>
            <person name="Crous P.W."/>
            <person name="Henrissat B."/>
            <person name="Nehls U."/>
            <person name="Egli S."/>
            <person name="Spatafora J.W."/>
            <person name="Grigoriev I.V."/>
            <person name="Martin F.M."/>
        </authorList>
    </citation>
    <scope>NUCLEOTIDE SEQUENCE [LARGE SCALE GENOMIC DNA]</scope>
    <source>
        <strain evidence="2 3">CBS 459.81</strain>
    </source>
</reference>
<name>A0A8E2E4R8_9PEZI</name>
<evidence type="ECO:0000313" key="3">
    <source>
        <dbReference type="Proteomes" id="UP000250266"/>
    </source>
</evidence>
<gene>
    <name evidence="2" type="ORF">K432DRAFT_384892</name>
</gene>
<dbReference type="AlphaFoldDB" id="A0A8E2E4R8"/>
<protein>
    <recommendedName>
        <fullName evidence="4">SMP domain-containing protein</fullName>
    </recommendedName>
</protein>
<keyword evidence="3" id="KW-1185">Reference proteome</keyword>
<feature type="region of interest" description="Disordered" evidence="1">
    <location>
        <begin position="1"/>
        <end position="164"/>
    </location>
</feature>
<feature type="compositionally biased region" description="Polar residues" evidence="1">
    <location>
        <begin position="80"/>
        <end position="90"/>
    </location>
</feature>
<dbReference type="EMBL" id="KV745147">
    <property type="protein sequence ID" value="OCK77186.1"/>
    <property type="molecule type" value="Genomic_DNA"/>
</dbReference>
<sequence length="183" mass="18525">MSQPSYSTTTNNRDTSGATVLAAAPDAEAREAQEGWSENAQLNAGRGLGKAEGRGPTYATPGDERAMAAREGGGGVGGQEYNTSTGSGRNVGTAPTGGYAGASEQAKPEGDFRPKGKGITEGGIDGDAPNASFNQDVGGKKDPGRLAEREFQKGNAGGAGIGPRQVDVSGEVIYDTLTVDEET</sequence>
<feature type="compositionally biased region" description="Basic and acidic residues" evidence="1">
    <location>
        <begin position="138"/>
        <end position="152"/>
    </location>
</feature>
<organism evidence="2 3">
    <name type="scientific">Lepidopterella palustris CBS 459.81</name>
    <dbReference type="NCBI Taxonomy" id="1314670"/>
    <lineage>
        <taxon>Eukaryota</taxon>
        <taxon>Fungi</taxon>
        <taxon>Dikarya</taxon>
        <taxon>Ascomycota</taxon>
        <taxon>Pezizomycotina</taxon>
        <taxon>Dothideomycetes</taxon>
        <taxon>Pleosporomycetidae</taxon>
        <taxon>Mytilinidiales</taxon>
        <taxon>Argynnaceae</taxon>
        <taxon>Lepidopterella</taxon>
    </lineage>
</organism>
<feature type="compositionally biased region" description="Polar residues" evidence="1">
    <location>
        <begin position="1"/>
        <end position="18"/>
    </location>
</feature>
<dbReference type="OrthoDB" id="5383057at2759"/>